<dbReference type="GO" id="GO:0008170">
    <property type="term" value="F:N-methyltransferase activity"/>
    <property type="evidence" value="ECO:0007669"/>
    <property type="project" value="InterPro"/>
</dbReference>
<evidence type="ECO:0000256" key="3">
    <source>
        <dbReference type="ARBA" id="ARBA00022679"/>
    </source>
</evidence>
<sequence length="313" mass="36597">MTQLKDESIHLMVTSPPYNVTKQYDENLNLKEYLDFIEEVHKEISRVLIPGGIVALNIANVGRKPYLPLDCYFIEILEKLHFEIIQEIIWDKAASAGGSCAWGSWQSASNPSLRDVHEYIIIARKPDLDRKVIHFPKGRINKFPEKIDDKKVEINEEELLTNLWAFGTESAKRVNHPAPFRVELPYKIILMFSEENDIILDPFMGSGSTALAAIIAKRRYVGYEINHQYIANCERRIDEYYHPEKKKIRIKRERKEKKRIKEELKKGNLKPNQIEPLPFPKKLTQVIKRNEETITSESKKKRKIQNNLLSYLK</sequence>
<comment type="catalytic activity">
    <reaction evidence="7 8">
        <text>a 2'-deoxycytidine in DNA + S-adenosyl-L-methionine = an N(4)-methyl-2'-deoxycytidine in DNA + S-adenosyl-L-homocysteine + H(+)</text>
        <dbReference type="Rhea" id="RHEA:16857"/>
        <dbReference type="Rhea" id="RHEA-COMP:11369"/>
        <dbReference type="Rhea" id="RHEA-COMP:13674"/>
        <dbReference type="ChEBI" id="CHEBI:15378"/>
        <dbReference type="ChEBI" id="CHEBI:57856"/>
        <dbReference type="ChEBI" id="CHEBI:59789"/>
        <dbReference type="ChEBI" id="CHEBI:85452"/>
        <dbReference type="ChEBI" id="CHEBI:137933"/>
        <dbReference type="EC" id="2.1.1.113"/>
    </reaction>
</comment>
<dbReference type="InterPro" id="IPR002941">
    <property type="entry name" value="DNA_methylase_N4/N6"/>
</dbReference>
<evidence type="ECO:0000256" key="6">
    <source>
        <dbReference type="ARBA" id="ARBA00023125"/>
    </source>
</evidence>
<dbReference type="PROSITE" id="PS00093">
    <property type="entry name" value="N4_MTASE"/>
    <property type="match status" value="1"/>
</dbReference>
<evidence type="ECO:0000256" key="1">
    <source>
        <dbReference type="ARBA" id="ARBA00010203"/>
    </source>
</evidence>
<dbReference type="REBASE" id="360380">
    <property type="entry name" value="M.AarMKD1ORF1572P"/>
</dbReference>
<dbReference type="InterPro" id="IPR017985">
    <property type="entry name" value="MeTrfase_CN4_CS"/>
</dbReference>
<dbReference type="SUPFAM" id="SSF53335">
    <property type="entry name" value="S-adenosyl-L-methionine-dependent methyltransferases"/>
    <property type="match status" value="1"/>
</dbReference>
<keyword evidence="5 8" id="KW-0680">Restriction system</keyword>
<gene>
    <name evidence="9" type="ORF">DSAG12_01572</name>
</gene>
<dbReference type="PANTHER" id="PTHR13370">
    <property type="entry name" value="RNA METHYLASE-RELATED"/>
    <property type="match status" value="1"/>
</dbReference>
<reference evidence="9 10" key="1">
    <citation type="journal article" date="2020" name="Nature">
        <title>Isolation of an archaeon at the prokaryote-eukaryote interface.</title>
        <authorList>
            <person name="Imachi H."/>
            <person name="Nobu M.K."/>
            <person name="Nakahara N."/>
            <person name="Morono Y."/>
            <person name="Ogawara M."/>
            <person name="Takaki Y."/>
            <person name="Takano Y."/>
            <person name="Uematsu K."/>
            <person name="Ikuta T."/>
            <person name="Ito M."/>
            <person name="Matsui Y."/>
            <person name="Miyazaki M."/>
            <person name="Murata K."/>
            <person name="Saito Y."/>
            <person name="Sakai S."/>
            <person name="Song C."/>
            <person name="Tasumi E."/>
            <person name="Yamanaka Y."/>
            <person name="Yamaguchi T."/>
            <person name="Kamagata Y."/>
            <person name="Tamaki H."/>
            <person name="Takai K."/>
        </authorList>
    </citation>
    <scope>NUCLEOTIDE SEQUENCE [LARGE SCALE GENOMIC DNA]</scope>
    <source>
        <strain evidence="9 10">MK-D1</strain>
    </source>
</reference>
<accession>A0A5B9D9Y6</accession>
<dbReference type="Proteomes" id="UP000321408">
    <property type="component" value="Chromosome"/>
</dbReference>
<dbReference type="EMBL" id="CP042905">
    <property type="protein sequence ID" value="QEE15745.2"/>
    <property type="molecule type" value="Genomic_DNA"/>
</dbReference>
<evidence type="ECO:0000256" key="5">
    <source>
        <dbReference type="ARBA" id="ARBA00022747"/>
    </source>
</evidence>
<proteinExistence type="inferred from homology"/>
<dbReference type="Pfam" id="PF01555">
    <property type="entry name" value="N6_N4_Mtase"/>
    <property type="match status" value="1"/>
</dbReference>
<evidence type="ECO:0000313" key="10">
    <source>
        <dbReference type="Proteomes" id="UP000321408"/>
    </source>
</evidence>
<dbReference type="EC" id="2.1.1.113" evidence="8"/>
<dbReference type="PANTHER" id="PTHR13370:SF3">
    <property type="entry name" value="TRNA (GUANINE(10)-N2)-METHYLTRANSFERASE HOMOLOG"/>
    <property type="match status" value="1"/>
</dbReference>
<evidence type="ECO:0000256" key="4">
    <source>
        <dbReference type="ARBA" id="ARBA00022691"/>
    </source>
</evidence>
<dbReference type="GO" id="GO:0003677">
    <property type="term" value="F:DNA binding"/>
    <property type="evidence" value="ECO:0007669"/>
    <property type="project" value="UniProtKB-KW"/>
</dbReference>
<keyword evidence="3" id="KW-0808">Transferase</keyword>
<keyword evidence="4 8" id="KW-0949">S-adenosyl-L-methionine</keyword>
<organism evidence="9 10">
    <name type="scientific">Promethearchaeum syntrophicum</name>
    <dbReference type="NCBI Taxonomy" id="2594042"/>
    <lineage>
        <taxon>Archaea</taxon>
        <taxon>Promethearchaeati</taxon>
        <taxon>Promethearchaeota</taxon>
        <taxon>Promethearchaeia</taxon>
        <taxon>Promethearchaeales</taxon>
        <taxon>Promethearchaeaceae</taxon>
        <taxon>Promethearchaeum</taxon>
    </lineage>
</organism>
<dbReference type="GO" id="GO:0015667">
    <property type="term" value="F:site-specific DNA-methyltransferase (cytosine-N4-specific) activity"/>
    <property type="evidence" value="ECO:0007669"/>
    <property type="project" value="UniProtKB-EC"/>
</dbReference>
<evidence type="ECO:0000256" key="8">
    <source>
        <dbReference type="RuleBase" id="RU362026"/>
    </source>
</evidence>
<dbReference type="OrthoDB" id="38200at2157"/>
<comment type="similarity">
    <text evidence="1">Belongs to the N(4)/N(6)-methyltransferase family. N(4) subfamily.</text>
</comment>
<keyword evidence="2 8" id="KW-0489">Methyltransferase</keyword>
<name>A0A5B9D9Y6_9ARCH</name>
<dbReference type="GO" id="GO:0005737">
    <property type="term" value="C:cytoplasm"/>
    <property type="evidence" value="ECO:0007669"/>
    <property type="project" value="TreeGrafter"/>
</dbReference>
<dbReference type="AlphaFoldDB" id="A0A5B9D9Y6"/>
<evidence type="ECO:0000256" key="7">
    <source>
        <dbReference type="ARBA" id="ARBA00049120"/>
    </source>
</evidence>
<protein>
    <recommendedName>
        <fullName evidence="8">Type II methyltransferase</fullName>
        <ecNumber evidence="8">2.1.1.113</ecNumber>
    </recommendedName>
    <alternativeName>
        <fullName evidence="8">N-4 cytosine-specific methyltransferase</fullName>
    </alternativeName>
</protein>
<dbReference type="PRINTS" id="PR00508">
    <property type="entry name" value="S21N4MTFRASE"/>
</dbReference>
<reference evidence="9 10" key="2">
    <citation type="journal article" date="2024" name="Int. J. Syst. Evol. Microbiol.">
        <title>Promethearchaeum syntrophicum gen. nov., sp. nov., an anaerobic, obligately syntrophic archaeon, the first isolate of the lineage 'Asgard' archaea, and proposal of the new archaeal phylum Promethearchaeota phyl. nov. and kingdom Promethearchaeati regn. nov.</title>
        <authorList>
            <person name="Imachi H."/>
            <person name="Nobu M.K."/>
            <person name="Kato S."/>
            <person name="Takaki Y."/>
            <person name="Miyazaki M."/>
            <person name="Miyata M."/>
            <person name="Ogawara M."/>
            <person name="Saito Y."/>
            <person name="Sakai S."/>
            <person name="Tahara Y.O."/>
            <person name="Takano Y."/>
            <person name="Tasumi E."/>
            <person name="Uematsu K."/>
            <person name="Yoshimura T."/>
            <person name="Itoh T."/>
            <person name="Ohkuma M."/>
            <person name="Takai K."/>
        </authorList>
    </citation>
    <scope>NUCLEOTIDE SEQUENCE [LARGE SCALE GENOMIC DNA]</scope>
    <source>
        <strain evidence="9 10">MK-D1</strain>
    </source>
</reference>
<keyword evidence="10" id="KW-1185">Reference proteome</keyword>
<dbReference type="InterPro" id="IPR029063">
    <property type="entry name" value="SAM-dependent_MTases_sf"/>
</dbReference>
<dbReference type="InterPro" id="IPR001091">
    <property type="entry name" value="RM_Methyltransferase"/>
</dbReference>
<dbReference type="Gene3D" id="3.40.50.150">
    <property type="entry name" value="Vaccinia Virus protein VP39"/>
    <property type="match status" value="1"/>
</dbReference>
<evidence type="ECO:0000313" key="9">
    <source>
        <dbReference type="EMBL" id="QEE15745.2"/>
    </source>
</evidence>
<dbReference type="GO" id="GO:0009307">
    <property type="term" value="P:DNA restriction-modification system"/>
    <property type="evidence" value="ECO:0007669"/>
    <property type="project" value="UniProtKB-KW"/>
</dbReference>
<dbReference type="GO" id="GO:0032259">
    <property type="term" value="P:methylation"/>
    <property type="evidence" value="ECO:0007669"/>
    <property type="project" value="UniProtKB-KW"/>
</dbReference>
<evidence type="ECO:0000256" key="2">
    <source>
        <dbReference type="ARBA" id="ARBA00022603"/>
    </source>
</evidence>
<keyword evidence="6" id="KW-0238">DNA-binding</keyword>
<dbReference type="KEGG" id="psyt:DSAG12_01572"/>